<dbReference type="RefSeq" id="XP_056049715.1">
    <property type="nucleotide sequence ID" value="XM_056196158.1"/>
</dbReference>
<dbReference type="GeneID" id="80892034"/>
<dbReference type="KEGG" id="amus:LMH87_004875"/>
<organism evidence="1 2">
    <name type="scientific">Akanthomyces muscarius</name>
    <name type="common">Entomopathogenic fungus</name>
    <name type="synonym">Lecanicillium muscarium</name>
    <dbReference type="NCBI Taxonomy" id="2231603"/>
    <lineage>
        <taxon>Eukaryota</taxon>
        <taxon>Fungi</taxon>
        <taxon>Dikarya</taxon>
        <taxon>Ascomycota</taxon>
        <taxon>Pezizomycotina</taxon>
        <taxon>Sordariomycetes</taxon>
        <taxon>Hypocreomycetidae</taxon>
        <taxon>Hypocreales</taxon>
        <taxon>Cordycipitaceae</taxon>
        <taxon>Akanthomyces</taxon>
    </lineage>
</organism>
<comment type="caution">
    <text evidence="1">The sequence shown here is derived from an EMBL/GenBank/DDBJ whole genome shotgun (WGS) entry which is preliminary data.</text>
</comment>
<protein>
    <submittedName>
        <fullName evidence="1">Uncharacterized protein</fullName>
    </submittedName>
</protein>
<evidence type="ECO:0000313" key="2">
    <source>
        <dbReference type="Proteomes" id="UP001144673"/>
    </source>
</evidence>
<dbReference type="Proteomes" id="UP001144673">
    <property type="component" value="Chromosome 2"/>
</dbReference>
<dbReference type="AlphaFoldDB" id="A0A9W8Q4L3"/>
<gene>
    <name evidence="1" type="ORF">LMH87_004875</name>
</gene>
<keyword evidence="2" id="KW-1185">Reference proteome</keyword>
<sequence length="86" mass="9672">MAREGEMQDKSGQIAVYFCQCDPASSVDAAQPRVKIPRISNITPWPRRRAVPPDFYNLFRFSFYTAVVLVSATRKTRCAAFLLADG</sequence>
<evidence type="ECO:0000313" key="1">
    <source>
        <dbReference type="EMBL" id="KAJ4146045.1"/>
    </source>
</evidence>
<proteinExistence type="predicted"/>
<dbReference type="EMBL" id="JAJHUN010000011">
    <property type="protein sequence ID" value="KAJ4146045.1"/>
    <property type="molecule type" value="Genomic_DNA"/>
</dbReference>
<name>A0A9W8Q4L3_AKAMU</name>
<accession>A0A9W8Q4L3</accession>
<reference evidence="1" key="1">
    <citation type="journal article" date="2023" name="Access Microbiol">
        <title>De-novo genome assembly for Akanthomyces muscarius, a biocontrol agent of insect agricultural pests.</title>
        <authorList>
            <person name="Erdos Z."/>
            <person name="Studholme D.J."/>
            <person name="Raymond B."/>
            <person name="Sharma M."/>
        </authorList>
    </citation>
    <scope>NUCLEOTIDE SEQUENCE</scope>
    <source>
        <strain evidence="1">Ve6</strain>
    </source>
</reference>